<reference evidence="6 7" key="1">
    <citation type="submission" date="2020-10" db="EMBL/GenBank/DDBJ databases">
        <title>Complete genome sequence of Paludibaculum fermentans P105T, a facultatively anaerobic acidobacterium capable of dissimilatory Fe(III) reduction.</title>
        <authorList>
            <person name="Dedysh S.N."/>
            <person name="Beletsky A.V."/>
            <person name="Kulichevskaya I.S."/>
            <person name="Mardanov A.V."/>
            <person name="Ravin N.V."/>
        </authorList>
    </citation>
    <scope>NUCLEOTIDE SEQUENCE [LARGE SCALE GENOMIC DNA]</scope>
    <source>
        <strain evidence="6 7">P105</strain>
    </source>
</reference>
<dbReference type="Gene3D" id="2.60.40.10">
    <property type="entry name" value="Immunoglobulins"/>
    <property type="match status" value="2"/>
</dbReference>
<dbReference type="InterPro" id="IPR017803">
    <property type="entry name" value="CHP03437_C"/>
</dbReference>
<dbReference type="CDD" id="cd14948">
    <property type="entry name" value="BACON"/>
    <property type="match status" value="1"/>
</dbReference>
<feature type="chain" id="PRO_5032984192" evidence="2">
    <location>
        <begin position="25"/>
        <end position="1652"/>
    </location>
</feature>
<evidence type="ECO:0000256" key="1">
    <source>
        <dbReference type="SAM" id="MobiDB-lite"/>
    </source>
</evidence>
<feature type="domain" description="BACON" evidence="4">
    <location>
        <begin position="616"/>
        <end position="660"/>
    </location>
</feature>
<accession>A0A7S7SNL3</accession>
<feature type="domain" description="DUF642" evidence="3">
    <location>
        <begin position="152"/>
        <end position="304"/>
    </location>
</feature>
<dbReference type="Pfam" id="PF19190">
    <property type="entry name" value="BACON_2"/>
    <property type="match status" value="1"/>
</dbReference>
<name>A0A7S7SNL3_PALFE</name>
<evidence type="ECO:0000313" key="6">
    <source>
        <dbReference type="EMBL" id="QOY91028.1"/>
    </source>
</evidence>
<evidence type="ECO:0000259" key="5">
    <source>
        <dbReference type="Pfam" id="PF19190"/>
    </source>
</evidence>
<sequence length="1652" mass="171433">MPNCLHFVPRACVLTLLLAAPALALTLNRAATLAAKPADCASYPPTVTRFATTDPLVALAFTVTGQKAGDVAAVDYVMPNGTVYAAASGPWPALTAANAQADGYCFMDTSLLVAGAPAASATGTWLAKITINGVPLVTLAFVMGGTAPATSLVNGGFEQPASSGSSTAAAGSSGITGWMVTHGNVDSGGSAVRCSEGSQCLHMGGGTLTGGVWQAVATTAGTPYTVLFDLAGNPDGAPAVKHLRVIAAGYSRDYSFDTAGKSWSAMGWQTGQFSFVAASAVTTIEFYGTDPPTPFGPMLDNVRLTADSGSSPLTGNLLQNGDAEAGPSGTDAGLASIPGWTTDGDVAVTPYQYSGGVLTDTSTAPADKGHNYFAGGYSATSKITQTVSLSASAANIDAGTQGFTLDGWLGGYGGQDDSAVLRVVFQNSLGGTLGSLPLGPVLAADRGGVSGLIHKTATGKVSVGARKAIVSLEFTRQGGSYNDGAADSLYFGLTAGGECTYVLDRNSQTVGAAAASISVAVQTGSACKWTASSSASWIQVGSGSSGTGNGTVSLQVAANADAAARTGSVTIAGNAFTVSQAAAAAVCAYSIDPPGRLFPAEGAKGVVSVTTAAGCNWTATTQADWVSLLGSGGAGSGRIEYRVSPNTSATPRAATLTVAGERHSVSQAAQAAPNSPLITSLVNWADDSGEFAPGTWLVIQGNNLASAAGSYSTSLPPYSLNGASVEFTDGTTAFPAPMLSTAPDSLIVLIPYELEEPAMQVVVTSESGSSAPSLIELQSAAPRVAAPRGEGMVPATAYHSDSSQVTAGTPAVAGESILVIVAGLGRMTPSLAPGAGGGDGSDGNPSNRATVPVTAYLGGQFAPVQYAGVLPGSTEGQMILLKIPDHLPTGEHELVIAAGGYESAGGVTLPVSADSWASGAAAMLNANEGAVSYGGLTLAVPANSLTTGATVVVSRNLQLREAGKPVFTIAGLPAEFGPATLTVDVAASEGAPCLVRLRNLADEAAGAISLPATVTGGRVSVELPASAGSATAKAKSREGYQAYPTKTIRIQVDENAMTEISPSGRMWVRYSDAILQPKAVILAKLMDDIDSYLTGTLGMSWDLSARPQLPEKKRSWPLIADIYPFTGSDADKWASEGSISLVSGKATQGVDINEKRVRNDADFPEIRPTLAHEMFHVIQNLYDTRTAYDIRHQFMNTWLWYEEAASTWLERRFAPADFIPSTVKLKPGTNDQSDNFTFLKSPMGLVNTPSYGYGSSMFLETLHTSEGPAVVSKILNDISAGTGVSSYTPLEAMRRQLGDDRLSGRWIQFCRAWMGSKVYPGVSYPPPGDILAGTFSEYKPYWSTKPGGTESISWKAPPLSAQMFSPTFMENWPDNTPLKVTLIAPPGAEMVVYSLHQGRAGDVTMDLEAEGVTQYTFQKGELVTKKNSSRPMIMVVNGNVPTYHDVTVSGSAYGYSATVTNKALDEATYKLEFSVGGETASFVCDLPVRKNSDFNKYPRFKAVVSIDGPGAFYAGQLNPARAAEFCEPVFTVTGDKFTIRAQVLDFNVDGYLPLDFCDAYEDVCSHHEYAPGGEMTGIGANSTDLSKNWKVEQKKEVTNFTASEYPEGYTTSHQFYINMNTTRRVMSTGVPFATYVTTWNVDGFGAIRILRK</sequence>
<dbReference type="InterPro" id="IPR006946">
    <property type="entry name" value="DGR2-like_dom"/>
</dbReference>
<keyword evidence="2" id="KW-0732">Signal</keyword>
<dbReference type="Gene3D" id="2.60.120.260">
    <property type="entry name" value="Galactose-binding domain-like"/>
    <property type="match status" value="1"/>
</dbReference>
<dbReference type="NCBIfam" id="TIGR03437">
    <property type="entry name" value="Soli_cterm"/>
    <property type="match status" value="1"/>
</dbReference>
<protein>
    <submittedName>
        <fullName evidence="6">Choice-of-anchor C family protein</fullName>
    </submittedName>
</protein>
<evidence type="ECO:0000313" key="7">
    <source>
        <dbReference type="Proteomes" id="UP000593892"/>
    </source>
</evidence>
<dbReference type="Proteomes" id="UP000593892">
    <property type="component" value="Chromosome"/>
</dbReference>
<feature type="signal peptide" evidence="2">
    <location>
        <begin position="1"/>
        <end position="24"/>
    </location>
</feature>
<organism evidence="6 7">
    <name type="scientific">Paludibaculum fermentans</name>
    <dbReference type="NCBI Taxonomy" id="1473598"/>
    <lineage>
        <taxon>Bacteria</taxon>
        <taxon>Pseudomonadati</taxon>
        <taxon>Acidobacteriota</taxon>
        <taxon>Terriglobia</taxon>
        <taxon>Bryobacterales</taxon>
        <taxon>Bryobacteraceae</taxon>
        <taxon>Paludibaculum</taxon>
    </lineage>
</organism>
<evidence type="ECO:0000259" key="4">
    <source>
        <dbReference type="Pfam" id="PF13004"/>
    </source>
</evidence>
<dbReference type="InterPro" id="IPR027576">
    <property type="entry name" value="Choice_anch_C_dom"/>
</dbReference>
<proteinExistence type="predicted"/>
<dbReference type="Pfam" id="PF13004">
    <property type="entry name" value="BACON"/>
    <property type="match status" value="1"/>
</dbReference>
<dbReference type="EMBL" id="CP063849">
    <property type="protein sequence ID" value="QOY91028.1"/>
    <property type="molecule type" value="Genomic_DNA"/>
</dbReference>
<keyword evidence="7" id="KW-1185">Reference proteome</keyword>
<evidence type="ECO:0000259" key="3">
    <source>
        <dbReference type="Pfam" id="PF04862"/>
    </source>
</evidence>
<dbReference type="Pfam" id="PF04862">
    <property type="entry name" value="DUF642"/>
    <property type="match status" value="1"/>
</dbReference>
<feature type="domain" description="BACON" evidence="5">
    <location>
        <begin position="505"/>
        <end position="577"/>
    </location>
</feature>
<evidence type="ECO:0000256" key="2">
    <source>
        <dbReference type="SAM" id="SignalP"/>
    </source>
</evidence>
<dbReference type="NCBIfam" id="TIGR04362">
    <property type="entry name" value="choice_anch_C"/>
    <property type="match status" value="1"/>
</dbReference>
<feature type="region of interest" description="Disordered" evidence="1">
    <location>
        <begin position="310"/>
        <end position="330"/>
    </location>
</feature>
<dbReference type="InterPro" id="IPR024361">
    <property type="entry name" value="BACON"/>
</dbReference>
<dbReference type="RefSeq" id="WP_194452683.1">
    <property type="nucleotide sequence ID" value="NZ_CP063849.1"/>
</dbReference>
<dbReference type="InterPro" id="IPR013783">
    <property type="entry name" value="Ig-like_fold"/>
</dbReference>
<dbReference type="KEGG" id="pfer:IRI77_14110"/>
<gene>
    <name evidence="6" type="ORF">IRI77_14110</name>
</gene>
<feature type="compositionally biased region" description="Polar residues" evidence="1">
    <location>
        <begin position="310"/>
        <end position="319"/>
    </location>
</feature>